<reference evidence="1 2" key="1">
    <citation type="journal article" date="2018" name="Elife">
        <title>Firefly genomes illuminate parallel origins of bioluminescence in beetles.</title>
        <authorList>
            <person name="Fallon T.R."/>
            <person name="Lower S.E."/>
            <person name="Chang C.H."/>
            <person name="Bessho-Uehara M."/>
            <person name="Martin G.J."/>
            <person name="Bewick A.J."/>
            <person name="Behringer M."/>
            <person name="Debat H.J."/>
            <person name="Wong I."/>
            <person name="Day J.C."/>
            <person name="Suvorov A."/>
            <person name="Silva C.J."/>
            <person name="Stanger-Hall K.F."/>
            <person name="Hall D.W."/>
            <person name="Schmitz R.J."/>
            <person name="Nelson D.R."/>
            <person name="Lewis S.M."/>
            <person name="Shigenobu S."/>
            <person name="Bybee S.M."/>
            <person name="Larracuente A.M."/>
            <person name="Oba Y."/>
            <person name="Weng J.K."/>
        </authorList>
    </citation>
    <scope>NUCLEOTIDE SEQUENCE [LARGE SCALE GENOMIC DNA]</scope>
    <source>
        <strain evidence="1">1611_PpyrPB1</strain>
        <tissue evidence="1">Whole body</tissue>
    </source>
</reference>
<evidence type="ECO:0000313" key="1">
    <source>
        <dbReference type="EMBL" id="KAB0793218.1"/>
    </source>
</evidence>
<keyword evidence="2" id="KW-1185">Reference proteome</keyword>
<protein>
    <recommendedName>
        <fullName evidence="3">Reverse transcriptase zinc-binding domain-containing protein</fullName>
    </recommendedName>
</protein>
<name>A0A5N4A7I3_PHOPY</name>
<organism evidence="1 2">
    <name type="scientific">Photinus pyralis</name>
    <name type="common">Common eastern firefly</name>
    <name type="synonym">Lampyris pyralis</name>
    <dbReference type="NCBI Taxonomy" id="7054"/>
    <lineage>
        <taxon>Eukaryota</taxon>
        <taxon>Metazoa</taxon>
        <taxon>Ecdysozoa</taxon>
        <taxon>Arthropoda</taxon>
        <taxon>Hexapoda</taxon>
        <taxon>Insecta</taxon>
        <taxon>Pterygota</taxon>
        <taxon>Neoptera</taxon>
        <taxon>Endopterygota</taxon>
        <taxon>Coleoptera</taxon>
        <taxon>Polyphaga</taxon>
        <taxon>Elateriformia</taxon>
        <taxon>Elateroidea</taxon>
        <taxon>Lampyridae</taxon>
        <taxon>Lampyrinae</taxon>
        <taxon>Photinus</taxon>
    </lineage>
</organism>
<sequence>MCQIRTSNIRRFKATFDGVTYRIDLTDICSICNSNSIQSFQHVFFECVPLRQGLTLDTEIVSNCENLLYFLNDISKDNVKAVVHYFLNILRLRSFILNE</sequence>
<accession>A0A5N4A7I3</accession>
<evidence type="ECO:0008006" key="3">
    <source>
        <dbReference type="Google" id="ProtNLM"/>
    </source>
</evidence>
<comment type="caution">
    <text evidence="1">The sequence shown here is derived from an EMBL/GenBank/DDBJ whole genome shotgun (WGS) entry which is preliminary data.</text>
</comment>
<proteinExistence type="predicted"/>
<gene>
    <name evidence="1" type="ORF">PPYR_12838</name>
</gene>
<evidence type="ECO:0000313" key="2">
    <source>
        <dbReference type="Proteomes" id="UP000327044"/>
    </source>
</evidence>
<dbReference type="AlphaFoldDB" id="A0A5N4A7I3"/>
<dbReference type="Proteomes" id="UP000327044">
    <property type="component" value="Unassembled WGS sequence"/>
</dbReference>
<dbReference type="InParanoid" id="A0A5N4A7I3"/>
<dbReference type="EMBL" id="VVIM01000009">
    <property type="protein sequence ID" value="KAB0793218.1"/>
    <property type="molecule type" value="Genomic_DNA"/>
</dbReference>